<protein>
    <recommendedName>
        <fullName evidence="3">Transcobalamin-like C-terminal domain-containing protein</fullName>
    </recommendedName>
</protein>
<feature type="domain" description="Transcobalamin-like C-terminal" evidence="3">
    <location>
        <begin position="77"/>
        <end position="142"/>
    </location>
</feature>
<evidence type="ECO:0000313" key="4">
    <source>
        <dbReference type="EMBL" id="OZU90075.1"/>
    </source>
</evidence>
<reference evidence="4 5" key="1">
    <citation type="submission" date="2017-08" db="EMBL/GenBank/DDBJ databases">
        <title>Virgibacillus indicus sp. nov. and Virgibacillus profoundi sp. nov, two moderately halophilic bacteria isolated from marine sediment by using the Microfluidic Streak Plate.</title>
        <authorList>
            <person name="Xu B."/>
            <person name="Hu B."/>
            <person name="Wang J."/>
            <person name="Zhu Y."/>
            <person name="Huang L."/>
            <person name="Du W."/>
            <person name="Huang Y."/>
        </authorList>
    </citation>
    <scope>NUCLEOTIDE SEQUENCE [LARGE SCALE GENOMIC DNA]</scope>
    <source>
        <strain evidence="4 5">IO3-P2-C2</strain>
    </source>
</reference>
<dbReference type="Proteomes" id="UP000216498">
    <property type="component" value="Unassembled WGS sequence"/>
</dbReference>
<evidence type="ECO:0000259" key="3">
    <source>
        <dbReference type="Pfam" id="PF14478"/>
    </source>
</evidence>
<dbReference type="InterPro" id="IPR027954">
    <property type="entry name" value="Transcobalamin-like_C"/>
</dbReference>
<dbReference type="RefSeq" id="WP_094883673.1">
    <property type="nucleotide sequence ID" value="NZ_NPMS01000001.1"/>
</dbReference>
<organism evidence="4 5">
    <name type="scientific">Virgibacillus indicus</name>
    <dbReference type="NCBI Taxonomy" id="2024554"/>
    <lineage>
        <taxon>Bacteria</taxon>
        <taxon>Bacillati</taxon>
        <taxon>Bacillota</taxon>
        <taxon>Bacilli</taxon>
        <taxon>Bacillales</taxon>
        <taxon>Bacillaceae</taxon>
        <taxon>Virgibacillus</taxon>
    </lineage>
</organism>
<dbReference type="EMBL" id="NPMS01000001">
    <property type="protein sequence ID" value="OZU90075.1"/>
    <property type="molecule type" value="Genomic_DNA"/>
</dbReference>
<evidence type="ECO:0000256" key="1">
    <source>
        <dbReference type="SAM" id="MobiDB-lite"/>
    </source>
</evidence>
<feature type="region of interest" description="Disordered" evidence="1">
    <location>
        <begin position="23"/>
        <end position="53"/>
    </location>
</feature>
<keyword evidence="5" id="KW-1185">Reference proteome</keyword>
<gene>
    <name evidence="4" type="ORF">CIL03_02750</name>
</gene>
<sequence length="145" mass="16633">MSKWLLRLLSVLAVFGLLTGCASDDTNEEATTTNESSEEAESGQQTEEVSEDSVRITITKDKEAEFIHEKEIEIEEGDILMDVMKENFYVEEEDNFITSIERVAPKEDEKKAWMFFVNDEMAPVGAHEFELTPGDKIRFDLQSWE</sequence>
<dbReference type="Pfam" id="PF14478">
    <property type="entry name" value="DUF4430"/>
    <property type="match status" value="1"/>
</dbReference>
<evidence type="ECO:0000256" key="2">
    <source>
        <dbReference type="SAM" id="SignalP"/>
    </source>
</evidence>
<feature type="signal peptide" evidence="2">
    <location>
        <begin position="1"/>
        <end position="24"/>
    </location>
</feature>
<accession>A0A265NE59</accession>
<dbReference type="OrthoDB" id="2870483at2"/>
<evidence type="ECO:0000313" key="5">
    <source>
        <dbReference type="Proteomes" id="UP000216498"/>
    </source>
</evidence>
<dbReference type="PROSITE" id="PS51257">
    <property type="entry name" value="PROKAR_LIPOPROTEIN"/>
    <property type="match status" value="1"/>
</dbReference>
<dbReference type="Gene3D" id="2.170.130.30">
    <property type="match status" value="1"/>
</dbReference>
<proteinExistence type="predicted"/>
<feature type="chain" id="PRO_5038815409" description="Transcobalamin-like C-terminal domain-containing protein" evidence="2">
    <location>
        <begin position="25"/>
        <end position="145"/>
    </location>
</feature>
<keyword evidence="2" id="KW-0732">Signal</keyword>
<dbReference type="AlphaFoldDB" id="A0A265NE59"/>
<name>A0A265NE59_9BACI</name>
<comment type="caution">
    <text evidence="4">The sequence shown here is derived from an EMBL/GenBank/DDBJ whole genome shotgun (WGS) entry which is preliminary data.</text>
</comment>